<dbReference type="Gene3D" id="2.60.40.4270">
    <property type="entry name" value="Listeria-Bacteroides repeat domain"/>
    <property type="match status" value="1"/>
</dbReference>
<organism evidence="3 4">
    <name type="scientific">Amygdalobacter indicium</name>
    <dbReference type="NCBI Taxonomy" id="3029272"/>
    <lineage>
        <taxon>Bacteria</taxon>
        <taxon>Bacillati</taxon>
        <taxon>Bacillota</taxon>
        <taxon>Clostridia</taxon>
        <taxon>Eubacteriales</taxon>
        <taxon>Oscillospiraceae</taxon>
        <taxon>Amygdalobacter</taxon>
    </lineage>
</organism>
<feature type="compositionally biased region" description="Low complexity" evidence="2">
    <location>
        <begin position="431"/>
        <end position="451"/>
    </location>
</feature>
<proteinExistence type="predicted"/>
<evidence type="ECO:0000256" key="2">
    <source>
        <dbReference type="SAM" id="MobiDB-lite"/>
    </source>
</evidence>
<evidence type="ECO:0000313" key="4">
    <source>
        <dbReference type="Proteomes" id="UP001220478"/>
    </source>
</evidence>
<evidence type="ECO:0000313" key="3">
    <source>
        <dbReference type="EMBL" id="WEG35991.1"/>
    </source>
</evidence>
<dbReference type="InterPro" id="IPR013378">
    <property type="entry name" value="InlB-like_B-rpt"/>
</dbReference>
<dbReference type="Proteomes" id="UP001220478">
    <property type="component" value="Chromosome"/>
</dbReference>
<dbReference type="NCBIfam" id="TIGR02543">
    <property type="entry name" value="List_Bact_rpt"/>
    <property type="match status" value="1"/>
</dbReference>
<name>A0ABY8C5X0_9FIRM</name>
<protein>
    <submittedName>
        <fullName evidence="3">InlB B-repeat-containing protein</fullName>
    </submittedName>
</protein>
<dbReference type="EMBL" id="CP118868">
    <property type="protein sequence ID" value="WEG35991.1"/>
    <property type="molecule type" value="Genomic_DNA"/>
</dbReference>
<evidence type="ECO:0000256" key="1">
    <source>
        <dbReference type="ARBA" id="ARBA00004196"/>
    </source>
</evidence>
<sequence length="485" mass="54190">MLRSSSERAKLLLVTFAVSLLFSVLLSVNIKASAAGGNTEQQKELSITFQWGELNDEAVRAGRGRLIKADSDFGEISQNWAWGTVRHQDSKDVEAVFRKMKFTIKDNTTGQTTTVTGDFPETNKATVKSLGKYNAAHTYTVSVVNEDVPSPYFVTYDASTIDKKLEPQFKVDVDHFTWDPSKYPNTMCIRIDALEIIYAKDEDVAAQCFSYTQPKDAQGKFTSEGNWQFKYEEKNIYSRLRVKNNAIQFPATNPSKPGFEFDGWQFYVARTKAGRPYTSFNRSADQPIENLPVAYSPFNSQTTAYPYLFALIRDNKGVNTFADKTGTQYGLISRTFVVFPKWKKGATYKVQFVNNDKKYAEVEVQANKSVGQAMPTEPSKEGYTFKEWNTSKDGKGEKFAADTIVKDNMTVYAVYSENKPKLTKTEEPSKEPTTTTITTDTTSTEGSKPTTAKTRVAKTGESAGAIGTFSLLSLLFAALKSKKLD</sequence>
<feature type="compositionally biased region" description="Basic and acidic residues" evidence="2">
    <location>
        <begin position="421"/>
        <end position="430"/>
    </location>
</feature>
<accession>A0ABY8C5X0</accession>
<dbReference type="InterPro" id="IPR042229">
    <property type="entry name" value="Listeria/Bacterioides_rpt_sf"/>
</dbReference>
<reference evidence="3 4" key="1">
    <citation type="submission" date="2023-02" db="EMBL/GenBank/DDBJ databases">
        <title>Novel Oscillospiraceae bacterial genomes.</title>
        <authorList>
            <person name="Srinivasan S."/>
            <person name="Austin M.N."/>
            <person name="Fiedler T.L."/>
            <person name="Strenk S.M."/>
            <person name="Agnew K.J."/>
            <person name="Nagana Gowda G.A."/>
            <person name="Raftery D."/>
            <person name="Beamer M.A."/>
            <person name="Achilles S.L."/>
            <person name="Wiesenfeld H.C."/>
            <person name="Fredricks D.N."/>
            <person name="Hillier S.L."/>
        </authorList>
    </citation>
    <scope>NUCLEOTIDE SEQUENCE [LARGE SCALE GENOMIC DNA]</scope>
    <source>
        <strain evidence="3 4">CHIC02 1186E3-8</strain>
    </source>
</reference>
<gene>
    <name evidence="3" type="ORF">PYS61_02140</name>
</gene>
<comment type="subcellular location">
    <subcellularLocation>
        <location evidence="1">Cell envelope</location>
    </subcellularLocation>
</comment>
<dbReference type="RefSeq" id="WP_315572016.1">
    <property type="nucleotide sequence ID" value="NZ_CP118868.1"/>
</dbReference>
<keyword evidence="4" id="KW-1185">Reference proteome</keyword>
<dbReference type="Pfam" id="PF09479">
    <property type="entry name" value="Flg_new"/>
    <property type="match status" value="1"/>
</dbReference>
<feature type="region of interest" description="Disordered" evidence="2">
    <location>
        <begin position="421"/>
        <end position="456"/>
    </location>
</feature>